<gene>
    <name evidence="1" type="ORF">SORBI_3003G170600</name>
</gene>
<reference evidence="1 2" key="1">
    <citation type="journal article" date="2009" name="Nature">
        <title>The Sorghum bicolor genome and the diversification of grasses.</title>
        <authorList>
            <person name="Paterson A.H."/>
            <person name="Bowers J.E."/>
            <person name="Bruggmann R."/>
            <person name="Dubchak I."/>
            <person name="Grimwood J."/>
            <person name="Gundlach H."/>
            <person name="Haberer G."/>
            <person name="Hellsten U."/>
            <person name="Mitros T."/>
            <person name="Poliakov A."/>
            <person name="Schmutz J."/>
            <person name="Spannagl M."/>
            <person name="Tang H."/>
            <person name="Wang X."/>
            <person name="Wicker T."/>
            <person name="Bharti A.K."/>
            <person name="Chapman J."/>
            <person name="Feltus F.A."/>
            <person name="Gowik U."/>
            <person name="Grigoriev I.V."/>
            <person name="Lyons E."/>
            <person name="Maher C.A."/>
            <person name="Martis M."/>
            <person name="Narechania A."/>
            <person name="Otillar R.P."/>
            <person name="Penning B.W."/>
            <person name="Salamov A.A."/>
            <person name="Wang Y."/>
            <person name="Zhang L."/>
            <person name="Carpita N.C."/>
            <person name="Freeling M."/>
            <person name="Gingle A.R."/>
            <person name="Hash C.T."/>
            <person name="Keller B."/>
            <person name="Klein P."/>
            <person name="Kresovich S."/>
            <person name="McCann M.C."/>
            <person name="Ming R."/>
            <person name="Peterson D.G."/>
            <person name="Mehboob-ur-Rahman"/>
            <person name="Ware D."/>
            <person name="Westhoff P."/>
            <person name="Mayer K.F."/>
            <person name="Messing J."/>
            <person name="Rokhsar D.S."/>
        </authorList>
    </citation>
    <scope>NUCLEOTIDE SEQUENCE [LARGE SCALE GENOMIC DNA]</scope>
    <source>
        <strain evidence="2">cv. BTx623</strain>
    </source>
</reference>
<reference evidence="2" key="2">
    <citation type="journal article" date="2018" name="Plant J.">
        <title>The Sorghum bicolor reference genome: improved assembly, gene annotations, a transcriptome atlas, and signatures of genome organization.</title>
        <authorList>
            <person name="McCormick R.F."/>
            <person name="Truong S.K."/>
            <person name="Sreedasyam A."/>
            <person name="Jenkins J."/>
            <person name="Shu S."/>
            <person name="Sims D."/>
            <person name="Kennedy M."/>
            <person name="Amirebrahimi M."/>
            <person name="Weers B.D."/>
            <person name="McKinley B."/>
            <person name="Mattison A."/>
            <person name="Morishige D.T."/>
            <person name="Grimwood J."/>
            <person name="Schmutz J."/>
            <person name="Mullet J.E."/>
        </authorList>
    </citation>
    <scope>NUCLEOTIDE SEQUENCE [LARGE SCALE GENOMIC DNA]</scope>
    <source>
        <strain evidence="2">cv. BTx623</strain>
    </source>
</reference>
<dbReference type="Gramene" id="OQU86893">
    <property type="protein sequence ID" value="OQU86893"/>
    <property type="gene ID" value="SORBI_3003G170600"/>
</dbReference>
<proteinExistence type="predicted"/>
<name>A0A1W0VXQ3_SORBI</name>
<keyword evidence="2" id="KW-1185">Reference proteome</keyword>
<sequence length="107" mass="11837">MPPPERKHPHLLPSLHQMDALLLSFSHGSSSNSLSFPSIQTEGKTCLQFRFATACLFSLPDSWNSSHGVAENHGDVVCHGDHSGVCVAISLNLQWNPINHHYRCFCT</sequence>
<dbReference type="Proteomes" id="UP000000768">
    <property type="component" value="Chromosome 3"/>
</dbReference>
<dbReference type="AlphaFoldDB" id="A0A1W0VXQ3"/>
<dbReference type="InParanoid" id="A0A1W0VXQ3"/>
<dbReference type="EMBL" id="CM000762">
    <property type="protein sequence ID" value="OQU86893.1"/>
    <property type="molecule type" value="Genomic_DNA"/>
</dbReference>
<organism evidence="1 2">
    <name type="scientific">Sorghum bicolor</name>
    <name type="common">Sorghum</name>
    <name type="synonym">Sorghum vulgare</name>
    <dbReference type="NCBI Taxonomy" id="4558"/>
    <lineage>
        <taxon>Eukaryota</taxon>
        <taxon>Viridiplantae</taxon>
        <taxon>Streptophyta</taxon>
        <taxon>Embryophyta</taxon>
        <taxon>Tracheophyta</taxon>
        <taxon>Spermatophyta</taxon>
        <taxon>Magnoliopsida</taxon>
        <taxon>Liliopsida</taxon>
        <taxon>Poales</taxon>
        <taxon>Poaceae</taxon>
        <taxon>PACMAD clade</taxon>
        <taxon>Panicoideae</taxon>
        <taxon>Andropogonodae</taxon>
        <taxon>Andropogoneae</taxon>
        <taxon>Sorghinae</taxon>
        <taxon>Sorghum</taxon>
    </lineage>
</organism>
<evidence type="ECO:0000313" key="2">
    <source>
        <dbReference type="Proteomes" id="UP000000768"/>
    </source>
</evidence>
<accession>A0A1W0VXQ3</accession>
<protein>
    <submittedName>
        <fullName evidence="1">Uncharacterized protein</fullName>
    </submittedName>
</protein>
<evidence type="ECO:0000313" key="1">
    <source>
        <dbReference type="EMBL" id="OQU86893.1"/>
    </source>
</evidence>